<keyword evidence="3" id="KW-0328">Glycosyltransferase</keyword>
<organism evidence="3 4">
    <name type="scientific">Aquilutibacter rugosus</name>
    <dbReference type="NCBI Taxonomy" id="3115820"/>
    <lineage>
        <taxon>Bacteria</taxon>
        <taxon>Pseudomonadati</taxon>
        <taxon>Pseudomonadota</taxon>
        <taxon>Gammaproteobacteria</taxon>
        <taxon>Lysobacterales</taxon>
        <taxon>Lysobacteraceae</taxon>
        <taxon>Aquilutibacter</taxon>
    </lineage>
</organism>
<evidence type="ECO:0000259" key="1">
    <source>
        <dbReference type="Pfam" id="PF00534"/>
    </source>
</evidence>
<feature type="domain" description="Glycosyl transferase family 1" evidence="1">
    <location>
        <begin position="202"/>
        <end position="351"/>
    </location>
</feature>
<feature type="domain" description="Glycosyltransferase subfamily 4-like N-terminal" evidence="2">
    <location>
        <begin position="19"/>
        <end position="171"/>
    </location>
</feature>
<dbReference type="EC" id="2.4.-.-" evidence="3"/>
<keyword evidence="4" id="KW-1185">Reference proteome</keyword>
<dbReference type="PANTHER" id="PTHR12526:SF638">
    <property type="entry name" value="SPORE COAT PROTEIN SA"/>
    <property type="match status" value="1"/>
</dbReference>
<dbReference type="Proteomes" id="UP001356170">
    <property type="component" value="Unassembled WGS sequence"/>
</dbReference>
<reference evidence="3 4" key="1">
    <citation type="submission" date="2024-01" db="EMBL/GenBank/DDBJ databases">
        <title>Novel species of the genus Luteimonas isolated from rivers.</title>
        <authorList>
            <person name="Lu H."/>
        </authorList>
    </citation>
    <scope>NUCLEOTIDE SEQUENCE [LARGE SCALE GENOMIC DNA]</scope>
    <source>
        <strain evidence="3 4">FXH3W</strain>
    </source>
</reference>
<evidence type="ECO:0000259" key="2">
    <source>
        <dbReference type="Pfam" id="PF13439"/>
    </source>
</evidence>
<dbReference type="InterPro" id="IPR028098">
    <property type="entry name" value="Glyco_trans_4-like_N"/>
</dbReference>
<name>A0ABU7UYU8_9GAMM</name>
<dbReference type="RefSeq" id="WP_331689681.1">
    <property type="nucleotide sequence ID" value="NZ_JAZHBN010000005.1"/>
</dbReference>
<gene>
    <name evidence="3" type="ORF">V3390_01780</name>
</gene>
<proteinExistence type="predicted"/>
<dbReference type="Pfam" id="PF13439">
    <property type="entry name" value="Glyco_transf_4"/>
    <property type="match status" value="1"/>
</dbReference>
<dbReference type="PANTHER" id="PTHR12526">
    <property type="entry name" value="GLYCOSYLTRANSFERASE"/>
    <property type="match status" value="1"/>
</dbReference>
<dbReference type="GO" id="GO:0016757">
    <property type="term" value="F:glycosyltransferase activity"/>
    <property type="evidence" value="ECO:0007669"/>
    <property type="project" value="UniProtKB-KW"/>
</dbReference>
<dbReference type="SUPFAM" id="SSF53756">
    <property type="entry name" value="UDP-Glycosyltransferase/glycogen phosphorylase"/>
    <property type="match status" value="1"/>
</dbReference>
<evidence type="ECO:0000313" key="3">
    <source>
        <dbReference type="EMBL" id="MEF2154971.1"/>
    </source>
</evidence>
<accession>A0ABU7UYU8</accession>
<evidence type="ECO:0000313" key="4">
    <source>
        <dbReference type="Proteomes" id="UP001356170"/>
    </source>
</evidence>
<keyword evidence="3" id="KW-0808">Transferase</keyword>
<comment type="caution">
    <text evidence="3">The sequence shown here is derived from an EMBL/GenBank/DDBJ whole genome shotgun (WGS) entry which is preliminary data.</text>
</comment>
<sequence length="380" mass="41275">MVAPKRLTVMQLLPALQAGGVEQTTLEVTQALVQAGHRALVVSAGGRMVPRIEAAGGEHFELDIGRKSLRTLLQVRALRALIRSQQPDIVHARSRLPAWVARFALQGLPATSRPHWLTTVHGLNSPSAYSRVLTTGERVICVSTTVRDYVRAHYPQVPADRLYLIEPGMDPLQFPRTDHDARARQRAQWAQQLPALGAAGHGGPLLLLPGRGTRLKGHADGIRLLAALRAEHPHAVLWLLGADDPDRHDYLTELRALAAALGVHDRVVISPPDRAIASAMAAADLVLQLSRKPEAFGRTVIEALQTGTPVLGWDHGGVGALLRELYPQGAAPAFDETALAAQALQLLKNPPATPESVPYTLERMQQRSLSLYQDLMHNTP</sequence>
<dbReference type="Pfam" id="PF00534">
    <property type="entry name" value="Glycos_transf_1"/>
    <property type="match status" value="1"/>
</dbReference>
<dbReference type="EMBL" id="JAZHBO010000001">
    <property type="protein sequence ID" value="MEF2154971.1"/>
    <property type="molecule type" value="Genomic_DNA"/>
</dbReference>
<dbReference type="Gene3D" id="3.40.50.2000">
    <property type="entry name" value="Glycogen Phosphorylase B"/>
    <property type="match status" value="2"/>
</dbReference>
<dbReference type="InterPro" id="IPR001296">
    <property type="entry name" value="Glyco_trans_1"/>
</dbReference>
<protein>
    <submittedName>
        <fullName evidence="3">Glycosyltransferase</fullName>
        <ecNumber evidence="3">2.4.-.-</ecNumber>
    </submittedName>
</protein>